<keyword evidence="1" id="KW-0472">Membrane</keyword>
<gene>
    <name evidence="3" type="ORF">F6J89_02425</name>
</gene>
<feature type="transmembrane region" description="Helical" evidence="1">
    <location>
        <begin position="184"/>
        <end position="203"/>
    </location>
</feature>
<dbReference type="AlphaFoldDB" id="A0A6B3N4K1"/>
<feature type="domain" description="Methyltransferase" evidence="2">
    <location>
        <begin position="50"/>
        <end position="176"/>
    </location>
</feature>
<name>A0A6B3N4K1_9CYAN</name>
<keyword evidence="3" id="KW-0489">Methyltransferase</keyword>
<keyword evidence="3" id="KW-0808">Transferase</keyword>
<comment type="caution">
    <text evidence="3">The sequence shown here is derived from an EMBL/GenBank/DDBJ whole genome shotgun (WGS) entry which is preliminary data.</text>
</comment>
<dbReference type="GO" id="GO:0032259">
    <property type="term" value="P:methylation"/>
    <property type="evidence" value="ECO:0007669"/>
    <property type="project" value="UniProtKB-KW"/>
</dbReference>
<evidence type="ECO:0000256" key="1">
    <source>
        <dbReference type="SAM" id="Phobius"/>
    </source>
</evidence>
<keyword evidence="1" id="KW-1133">Transmembrane helix</keyword>
<proteinExistence type="predicted"/>
<dbReference type="CDD" id="cd02440">
    <property type="entry name" value="AdoMet_MTases"/>
    <property type="match status" value="1"/>
</dbReference>
<keyword evidence="1" id="KW-0812">Transmembrane</keyword>
<dbReference type="InterPro" id="IPR029063">
    <property type="entry name" value="SAM-dependent_MTases_sf"/>
</dbReference>
<organism evidence="3">
    <name type="scientific">Symploca sp. SIO1C4</name>
    <dbReference type="NCBI Taxonomy" id="2607765"/>
    <lineage>
        <taxon>Bacteria</taxon>
        <taxon>Bacillati</taxon>
        <taxon>Cyanobacteriota</taxon>
        <taxon>Cyanophyceae</taxon>
        <taxon>Coleofasciculales</taxon>
        <taxon>Coleofasciculaceae</taxon>
        <taxon>Symploca</taxon>
    </lineage>
</organism>
<sequence>MNNTFEEEVKQGDRFQFGKNWQRFLSVLNDERIAEAEKSLKQILEVEELEGKSFLDIGSGSGLFSLSARRLGAKVHSFDYDPDSVNCTQELKRRYFPDDFNWIVEQGSVLDLDYLKSLGQFDIVYSWGVLHHTGAMWQALENVSCLVAAQGRLFIAIYNDQGSKSKRWCNVKQLYCSGIVGKTLVSSFFIPYFFLGGLAVDLLKVRNPLTRYTEYKKSRGMSRIHDWFDWLGGYPFEVAKPENIFKFYLEQGFILENLTTCGGGLGNNQLVFRKQ</sequence>
<accession>A0A6B3N4K1</accession>
<dbReference type="SUPFAM" id="SSF53335">
    <property type="entry name" value="S-adenosyl-L-methionine-dependent methyltransferases"/>
    <property type="match status" value="1"/>
</dbReference>
<dbReference type="Gene3D" id="3.40.50.150">
    <property type="entry name" value="Vaccinia Virus protein VP39"/>
    <property type="match status" value="1"/>
</dbReference>
<dbReference type="Pfam" id="PF13847">
    <property type="entry name" value="Methyltransf_31"/>
    <property type="match status" value="1"/>
</dbReference>
<dbReference type="GO" id="GO:0008168">
    <property type="term" value="F:methyltransferase activity"/>
    <property type="evidence" value="ECO:0007669"/>
    <property type="project" value="UniProtKB-KW"/>
</dbReference>
<reference evidence="3" key="1">
    <citation type="submission" date="2019-11" db="EMBL/GenBank/DDBJ databases">
        <title>Genomic insights into an expanded diversity of filamentous marine cyanobacteria reveals the extraordinary biosynthetic potential of Moorea and Okeania.</title>
        <authorList>
            <person name="Ferreira Leao T."/>
            <person name="Wang M."/>
            <person name="Moss N."/>
            <person name="Da Silva R."/>
            <person name="Sanders J."/>
            <person name="Nurk S."/>
            <person name="Gurevich A."/>
            <person name="Humphrey G."/>
            <person name="Reher R."/>
            <person name="Zhu Q."/>
            <person name="Belda-Ferre P."/>
            <person name="Glukhov E."/>
            <person name="Rex R."/>
            <person name="Dorrestein P.C."/>
            <person name="Knight R."/>
            <person name="Pevzner P."/>
            <person name="Gerwick W.H."/>
            <person name="Gerwick L."/>
        </authorList>
    </citation>
    <scope>NUCLEOTIDE SEQUENCE</scope>
    <source>
        <strain evidence="3">SIO1C4</strain>
    </source>
</reference>
<dbReference type="EMBL" id="JAAHFQ010000032">
    <property type="protein sequence ID" value="NER26497.1"/>
    <property type="molecule type" value="Genomic_DNA"/>
</dbReference>
<dbReference type="InterPro" id="IPR025714">
    <property type="entry name" value="Methyltranfer_dom"/>
</dbReference>
<protein>
    <submittedName>
        <fullName evidence="3">Class I SAM-dependent methyltransferase</fullName>
    </submittedName>
</protein>
<evidence type="ECO:0000259" key="2">
    <source>
        <dbReference type="Pfam" id="PF13847"/>
    </source>
</evidence>
<evidence type="ECO:0000313" key="3">
    <source>
        <dbReference type="EMBL" id="NER26497.1"/>
    </source>
</evidence>